<accession>A0A6G1EWR9</accession>
<evidence type="ECO:0000256" key="1">
    <source>
        <dbReference type="SAM" id="MobiDB-lite"/>
    </source>
</evidence>
<reference evidence="2 3" key="1">
    <citation type="submission" date="2019-11" db="EMBL/GenBank/DDBJ databases">
        <title>Whole genome sequence of Oryza granulata.</title>
        <authorList>
            <person name="Li W."/>
        </authorList>
    </citation>
    <scope>NUCLEOTIDE SEQUENCE [LARGE SCALE GENOMIC DNA]</scope>
    <source>
        <strain evidence="3">cv. Menghai</strain>
        <tissue evidence="2">Leaf</tissue>
    </source>
</reference>
<dbReference type="AlphaFoldDB" id="A0A6G1EWR9"/>
<feature type="region of interest" description="Disordered" evidence="1">
    <location>
        <begin position="1"/>
        <end position="29"/>
    </location>
</feature>
<name>A0A6G1EWR9_9ORYZ</name>
<organism evidence="2 3">
    <name type="scientific">Oryza meyeriana var. granulata</name>
    <dbReference type="NCBI Taxonomy" id="110450"/>
    <lineage>
        <taxon>Eukaryota</taxon>
        <taxon>Viridiplantae</taxon>
        <taxon>Streptophyta</taxon>
        <taxon>Embryophyta</taxon>
        <taxon>Tracheophyta</taxon>
        <taxon>Spermatophyta</taxon>
        <taxon>Magnoliopsida</taxon>
        <taxon>Liliopsida</taxon>
        <taxon>Poales</taxon>
        <taxon>Poaceae</taxon>
        <taxon>BOP clade</taxon>
        <taxon>Oryzoideae</taxon>
        <taxon>Oryzeae</taxon>
        <taxon>Oryzinae</taxon>
        <taxon>Oryza</taxon>
        <taxon>Oryza meyeriana</taxon>
    </lineage>
</organism>
<sequence length="89" mass="10342">MAGPMVRWHGKPATTETWWMTTDDGGSPVKWRDRQAQGVDEGDDADDNIEQRMELTESDTGEDTHQWHWIAETATTARRLGRWRNDDDR</sequence>
<protein>
    <submittedName>
        <fullName evidence="2">Uncharacterized protein</fullName>
    </submittedName>
</protein>
<evidence type="ECO:0000313" key="2">
    <source>
        <dbReference type="EMBL" id="KAF0929029.1"/>
    </source>
</evidence>
<proteinExistence type="predicted"/>
<keyword evidence="3" id="KW-1185">Reference proteome</keyword>
<dbReference type="EMBL" id="SPHZ02000002">
    <property type="protein sequence ID" value="KAF0929029.1"/>
    <property type="molecule type" value="Genomic_DNA"/>
</dbReference>
<dbReference type="Proteomes" id="UP000479710">
    <property type="component" value="Unassembled WGS sequence"/>
</dbReference>
<gene>
    <name evidence="2" type="ORF">E2562_011113</name>
</gene>
<comment type="caution">
    <text evidence="2">The sequence shown here is derived from an EMBL/GenBank/DDBJ whole genome shotgun (WGS) entry which is preliminary data.</text>
</comment>
<evidence type="ECO:0000313" key="3">
    <source>
        <dbReference type="Proteomes" id="UP000479710"/>
    </source>
</evidence>